<accession>A0A923HC23</accession>
<proteinExistence type="predicted"/>
<evidence type="ECO:0000256" key="1">
    <source>
        <dbReference type="SAM" id="Phobius"/>
    </source>
</evidence>
<dbReference type="Proteomes" id="UP000656244">
    <property type="component" value="Unassembled WGS sequence"/>
</dbReference>
<gene>
    <name evidence="2" type="ORF">H7U19_15405</name>
</gene>
<reference evidence="2" key="1">
    <citation type="submission" date="2020-08" db="EMBL/GenBank/DDBJ databases">
        <title>Hyunsoonleella sp. strain SJ7 genome sequencing and assembly.</title>
        <authorList>
            <person name="Kim I."/>
        </authorList>
    </citation>
    <scope>NUCLEOTIDE SEQUENCE</scope>
    <source>
        <strain evidence="2">SJ7</strain>
    </source>
</reference>
<keyword evidence="1" id="KW-0812">Transmembrane</keyword>
<keyword evidence="1" id="KW-1133">Transmembrane helix</keyword>
<feature type="transmembrane region" description="Helical" evidence="1">
    <location>
        <begin position="21"/>
        <end position="42"/>
    </location>
</feature>
<comment type="caution">
    <text evidence="2">The sequence shown here is derived from an EMBL/GenBank/DDBJ whole genome shotgun (WGS) entry which is preliminary data.</text>
</comment>
<keyword evidence="3" id="KW-1185">Reference proteome</keyword>
<dbReference type="RefSeq" id="WP_186563772.1">
    <property type="nucleotide sequence ID" value="NZ_JACNMF010000006.1"/>
</dbReference>
<dbReference type="EMBL" id="JACNMF010000006">
    <property type="protein sequence ID" value="MBC3759799.1"/>
    <property type="molecule type" value="Genomic_DNA"/>
</dbReference>
<organism evidence="2 3">
    <name type="scientific">Hyunsoonleella aquatilis</name>
    <dbReference type="NCBI Taxonomy" id="2762758"/>
    <lineage>
        <taxon>Bacteria</taxon>
        <taxon>Pseudomonadati</taxon>
        <taxon>Bacteroidota</taxon>
        <taxon>Flavobacteriia</taxon>
        <taxon>Flavobacteriales</taxon>
        <taxon>Flavobacteriaceae</taxon>
    </lineage>
</organism>
<dbReference type="InterPro" id="IPR045749">
    <property type="entry name" value="DUF6090"/>
</dbReference>
<dbReference type="AlphaFoldDB" id="A0A923HC23"/>
<dbReference type="Pfam" id="PF19578">
    <property type="entry name" value="DUF6090"/>
    <property type="match status" value="1"/>
</dbReference>
<name>A0A923HC23_9FLAO</name>
<protein>
    <submittedName>
        <fullName evidence="2">Uncharacterized protein</fullName>
    </submittedName>
</protein>
<evidence type="ECO:0000313" key="3">
    <source>
        <dbReference type="Proteomes" id="UP000656244"/>
    </source>
</evidence>
<sequence length="253" mass="29403">MIKFFRKIRQKLLSENKFSKYLLYAIGEIVLVVIGILIALQINNLNEERKLLNKRDSLISSLIEDFEFNTTEIKTILLLSEKQLNTMDNYFNLISQTNQTVSVDSLRTLARSFFTYETFIPNMTAYNEAESSGNLSLLNYKLLLQEFTKLQQEIESLQLYNKAGIYTFHDGSSWEFRKTVEPGTIYNSIYSGSTAKDIPYSDYQRIMQSPLAKNALQNQNMMIGNCYHILKRMLNHSENILEILNKMKSPKKV</sequence>
<keyword evidence="1" id="KW-0472">Membrane</keyword>
<evidence type="ECO:0000313" key="2">
    <source>
        <dbReference type="EMBL" id="MBC3759799.1"/>
    </source>
</evidence>